<name>A0AAD0YJ68_CHRNA</name>
<evidence type="ECO:0000313" key="3">
    <source>
        <dbReference type="EMBL" id="AZA91571.1"/>
    </source>
</evidence>
<dbReference type="KEGG" id="cnk:EG343_13530"/>
<evidence type="ECO:0000313" key="4">
    <source>
        <dbReference type="Proteomes" id="UP000278288"/>
    </source>
</evidence>
<dbReference type="AlphaFoldDB" id="A0AAD0YJ68"/>
<organism evidence="3 4">
    <name type="scientific">Chryseobacterium nakagawai</name>
    <dbReference type="NCBI Taxonomy" id="1241982"/>
    <lineage>
        <taxon>Bacteria</taxon>
        <taxon>Pseudomonadati</taxon>
        <taxon>Bacteroidota</taxon>
        <taxon>Flavobacteriia</taxon>
        <taxon>Flavobacteriales</taxon>
        <taxon>Weeksellaceae</taxon>
        <taxon>Chryseobacterium group</taxon>
        <taxon>Chryseobacterium</taxon>
    </lineage>
</organism>
<reference evidence="3 4" key="1">
    <citation type="submission" date="2018-11" db="EMBL/GenBank/DDBJ databases">
        <title>Proposal to divide the Flavobacteriaceae and reorganize its genera based on Amino Acid Identity values calculated from whole genome sequences.</title>
        <authorList>
            <person name="Nicholson A.C."/>
            <person name="Gulvik C.A."/>
            <person name="Whitney A.M."/>
            <person name="Humrighouse B.W."/>
            <person name="Bell M."/>
            <person name="Holmes B."/>
            <person name="Steigerwalt A.G."/>
            <person name="Villarma A."/>
            <person name="Sheth M."/>
            <person name="Batra D."/>
            <person name="Pryor J."/>
            <person name="Bernardet J.-F."/>
            <person name="Hugo C."/>
            <person name="Kampfer P."/>
            <person name="Newman J."/>
            <person name="McQuiston J.R."/>
        </authorList>
    </citation>
    <scope>NUCLEOTIDE SEQUENCE [LARGE SCALE GENOMIC DNA]</scope>
    <source>
        <strain evidence="3 4">G0041</strain>
    </source>
</reference>
<accession>A0AAD0YJ68</accession>
<keyword evidence="2" id="KW-0732">Signal</keyword>
<gene>
    <name evidence="3" type="ORF">EG343_13530</name>
</gene>
<feature type="compositionally biased region" description="Low complexity" evidence="1">
    <location>
        <begin position="52"/>
        <end position="69"/>
    </location>
</feature>
<dbReference type="EMBL" id="CP033923">
    <property type="protein sequence ID" value="AZA91571.1"/>
    <property type="molecule type" value="Genomic_DNA"/>
</dbReference>
<dbReference type="Proteomes" id="UP000278288">
    <property type="component" value="Chromosome"/>
</dbReference>
<keyword evidence="4" id="KW-1185">Reference proteome</keyword>
<proteinExistence type="predicted"/>
<feature type="region of interest" description="Disordered" evidence="1">
    <location>
        <begin position="36"/>
        <end position="73"/>
    </location>
</feature>
<evidence type="ECO:0000256" key="2">
    <source>
        <dbReference type="SAM" id="SignalP"/>
    </source>
</evidence>
<protein>
    <recommendedName>
        <fullName evidence="5">PBCV-specific basic adaptor domain-containing protein</fullName>
    </recommendedName>
</protein>
<feature type="signal peptide" evidence="2">
    <location>
        <begin position="1"/>
        <end position="22"/>
    </location>
</feature>
<evidence type="ECO:0000256" key="1">
    <source>
        <dbReference type="SAM" id="MobiDB-lite"/>
    </source>
</evidence>
<dbReference type="RefSeq" id="WP_123858312.1">
    <property type="nucleotide sequence ID" value="NZ_CP033923.1"/>
</dbReference>
<feature type="chain" id="PRO_5042155400" description="PBCV-specific basic adaptor domain-containing protein" evidence="2">
    <location>
        <begin position="23"/>
        <end position="105"/>
    </location>
</feature>
<feature type="compositionally biased region" description="Basic residues" evidence="1">
    <location>
        <begin position="37"/>
        <end position="51"/>
    </location>
</feature>
<sequence length="105" mass="11508">MKKLFFTGLLGLGLLLPVNFSASTLNITSAKELLSKNPRKGKTKSSRKSKSPRSSYSSTRSYLSSKSRGCTYSGNQLYVGKKGGCYYYSGNSKKYVNRSYCAGCN</sequence>
<evidence type="ECO:0008006" key="5">
    <source>
        <dbReference type="Google" id="ProtNLM"/>
    </source>
</evidence>